<dbReference type="EMBL" id="CP036271">
    <property type="protein sequence ID" value="QDT55574.1"/>
    <property type="molecule type" value="Genomic_DNA"/>
</dbReference>
<proteinExistence type="predicted"/>
<dbReference type="SUPFAM" id="SSF48208">
    <property type="entry name" value="Six-hairpin glycosidases"/>
    <property type="match status" value="1"/>
</dbReference>
<sequence length="733" mass="80571">MQVLSLCWLALWLVVIPLGTTIIHADEPASSGPRKPVTLRVVARPDNDLVRGLVLGGTPHQRFDSAEAAISDAPPASAVLVLADGYPERQTSVTGEAVLQVRQKKLMLYWEYPDAVPGIEFGPARGVQWERGIVAADDPAIGLPGSRIVSLQDCRFLPVAPRPSLLVLGRVAGFNTAVYGIPDNAAPLLFRADDQTLIATTKLSGFVTARLAPTADWVTIWRAMLASLDPAGSPHSLKVTPTVSPSYSAEDRLPNTAERDALRRCANWFRNSGLLISAERRPRIEALLRAGQELTDAESGSAGDGSHGILEGYASQIRPDGSQPQRTPIRADCQAESAAVLALHGALFDDDRSRQVARNLLNFLYVDSELHRGDRGNPRHPSFGLIAWGAVAPAWQVANYGDDNARVLLATIVAAAALESDAWDEAVLKALYANLRTTGRLGFRGDRIDMPQLQERGWRAYRDSATVNVSPSFEAYLWACYLWAYRQTRDQEFLDTARAGICRTMQDYPAGWRWGDHLDRSRMLLPLAWLVRLEDTAEHRGWLKRVSDDLLRHQQPSGAIPEQLSGNAGGHFVVPKSNEAYGTTETPLLQQNGDPVTDQLYTTNFVLIGLHEAVAATNDPALKAAENRLAEYVVRIQVRAPGHPAVDGTWFRAFDYARWDYWSSSGDLGWGAWCAEAGWGPAWNGIVLGLRLRERSLWDMTTSSRIAERLDHVRSLMSQNDGRPFVTAPAPSR</sequence>
<dbReference type="OrthoDB" id="234760at2"/>
<dbReference type="RefSeq" id="WP_145031489.1">
    <property type="nucleotide sequence ID" value="NZ_CP036271.1"/>
</dbReference>
<dbReference type="InParanoid" id="A0A517SHH2"/>
<reference evidence="1 2" key="1">
    <citation type="submission" date="2019-02" db="EMBL/GenBank/DDBJ databases">
        <title>Deep-cultivation of Planctomycetes and their phenomic and genomic characterization uncovers novel biology.</title>
        <authorList>
            <person name="Wiegand S."/>
            <person name="Jogler M."/>
            <person name="Boedeker C."/>
            <person name="Pinto D."/>
            <person name="Vollmers J."/>
            <person name="Rivas-Marin E."/>
            <person name="Kohn T."/>
            <person name="Peeters S.H."/>
            <person name="Heuer A."/>
            <person name="Rast P."/>
            <person name="Oberbeckmann S."/>
            <person name="Bunk B."/>
            <person name="Jeske O."/>
            <person name="Meyerdierks A."/>
            <person name="Storesund J.E."/>
            <person name="Kallscheuer N."/>
            <person name="Luecker S."/>
            <person name="Lage O.M."/>
            <person name="Pohl T."/>
            <person name="Merkel B.J."/>
            <person name="Hornburger P."/>
            <person name="Mueller R.-W."/>
            <person name="Bruemmer F."/>
            <person name="Labrenz M."/>
            <person name="Spormann A.M."/>
            <person name="Op den Camp H."/>
            <person name="Overmann J."/>
            <person name="Amann R."/>
            <person name="Jetten M.S.M."/>
            <person name="Mascher T."/>
            <person name="Medema M.H."/>
            <person name="Devos D.P."/>
            <person name="Kaster A.-K."/>
            <person name="Ovreas L."/>
            <person name="Rohde M."/>
            <person name="Galperin M.Y."/>
            <person name="Jogler C."/>
        </authorList>
    </citation>
    <scope>NUCLEOTIDE SEQUENCE [LARGE SCALE GENOMIC DNA]</scope>
    <source>
        <strain evidence="1 2">Pan44</strain>
    </source>
</reference>
<evidence type="ECO:0000313" key="1">
    <source>
        <dbReference type="EMBL" id="QDT55574.1"/>
    </source>
</evidence>
<keyword evidence="2" id="KW-1185">Reference proteome</keyword>
<organism evidence="1 2">
    <name type="scientific">Caulifigura coniformis</name>
    <dbReference type="NCBI Taxonomy" id="2527983"/>
    <lineage>
        <taxon>Bacteria</taxon>
        <taxon>Pseudomonadati</taxon>
        <taxon>Planctomycetota</taxon>
        <taxon>Planctomycetia</taxon>
        <taxon>Planctomycetales</taxon>
        <taxon>Planctomycetaceae</taxon>
        <taxon>Caulifigura</taxon>
    </lineage>
</organism>
<dbReference type="KEGG" id="ccos:Pan44_36190"/>
<gene>
    <name evidence="1" type="ORF">Pan44_36190</name>
</gene>
<dbReference type="AlphaFoldDB" id="A0A517SHH2"/>
<name>A0A517SHH2_9PLAN</name>
<dbReference type="GO" id="GO:0005975">
    <property type="term" value="P:carbohydrate metabolic process"/>
    <property type="evidence" value="ECO:0007669"/>
    <property type="project" value="InterPro"/>
</dbReference>
<protein>
    <submittedName>
        <fullName evidence="1">Uncharacterized protein</fullName>
    </submittedName>
</protein>
<evidence type="ECO:0000313" key="2">
    <source>
        <dbReference type="Proteomes" id="UP000315700"/>
    </source>
</evidence>
<accession>A0A517SHH2</accession>
<dbReference type="Proteomes" id="UP000315700">
    <property type="component" value="Chromosome"/>
</dbReference>
<dbReference type="InterPro" id="IPR008928">
    <property type="entry name" value="6-hairpin_glycosidase_sf"/>
</dbReference>